<dbReference type="PROSITE" id="PS50092">
    <property type="entry name" value="TSP1"/>
    <property type="match status" value="1"/>
</dbReference>
<feature type="region of interest" description="Disordered" evidence="1">
    <location>
        <begin position="1"/>
        <end position="21"/>
    </location>
</feature>
<dbReference type="KEGG" id="lak:106160225"/>
<proteinExistence type="predicted"/>
<dbReference type="InterPro" id="IPR000884">
    <property type="entry name" value="TSP1_rpt"/>
</dbReference>
<accession>A0A1S3I4C1</accession>
<dbReference type="Gene3D" id="2.20.100.10">
    <property type="entry name" value="Thrombospondin type-1 (TSP1) repeat"/>
    <property type="match status" value="1"/>
</dbReference>
<dbReference type="SUPFAM" id="SSF82895">
    <property type="entry name" value="TSP-1 type 1 repeat"/>
    <property type="match status" value="1"/>
</dbReference>
<evidence type="ECO:0000256" key="1">
    <source>
        <dbReference type="SAM" id="MobiDB-lite"/>
    </source>
</evidence>
<dbReference type="InParanoid" id="A0A1S3I4C1"/>
<organism evidence="2 3">
    <name type="scientific">Lingula anatina</name>
    <name type="common">Brachiopod</name>
    <name type="synonym">Lingula unguis</name>
    <dbReference type="NCBI Taxonomy" id="7574"/>
    <lineage>
        <taxon>Eukaryota</taxon>
        <taxon>Metazoa</taxon>
        <taxon>Spiralia</taxon>
        <taxon>Lophotrochozoa</taxon>
        <taxon>Brachiopoda</taxon>
        <taxon>Linguliformea</taxon>
        <taxon>Lingulata</taxon>
        <taxon>Lingulida</taxon>
        <taxon>Linguloidea</taxon>
        <taxon>Lingulidae</taxon>
        <taxon>Lingula</taxon>
    </lineage>
</organism>
<dbReference type="AlphaFoldDB" id="A0A1S3I4C1"/>
<dbReference type="RefSeq" id="XP_013392214.1">
    <property type="nucleotide sequence ID" value="XM_013536760.1"/>
</dbReference>
<dbReference type="Proteomes" id="UP000085678">
    <property type="component" value="Unplaced"/>
</dbReference>
<name>A0A1S3I4C1_LINAN</name>
<sequence>MGGNRTRTRTCSNPEPQHGGTDCVGNNTETAECAVVACCSMSLHTTGRRITSGTQLLYAITSTKEECVNLCCADNDCKYANWRNDGENACKTFSDWSGYTQGQSVPFDYFY</sequence>
<dbReference type="InterPro" id="IPR036383">
    <property type="entry name" value="TSP1_rpt_sf"/>
</dbReference>
<reference evidence="3" key="1">
    <citation type="submission" date="2025-08" db="UniProtKB">
        <authorList>
            <consortium name="RefSeq"/>
        </authorList>
    </citation>
    <scope>IDENTIFICATION</scope>
    <source>
        <tissue evidence="3">Gonads</tissue>
    </source>
</reference>
<dbReference type="GeneID" id="106160225"/>
<dbReference type="Pfam" id="PF00090">
    <property type="entry name" value="TSP_1"/>
    <property type="match status" value="1"/>
</dbReference>
<evidence type="ECO:0000313" key="3">
    <source>
        <dbReference type="RefSeq" id="XP_013392214.1"/>
    </source>
</evidence>
<protein>
    <submittedName>
        <fullName evidence="3">Coadhesin-like</fullName>
    </submittedName>
</protein>
<dbReference type="OrthoDB" id="6273859at2759"/>
<gene>
    <name evidence="3" type="primary">LOC106160225</name>
</gene>
<evidence type="ECO:0000313" key="2">
    <source>
        <dbReference type="Proteomes" id="UP000085678"/>
    </source>
</evidence>
<keyword evidence="2" id="KW-1185">Reference proteome</keyword>